<sequence>MVNSRSDGWHDVVVLMPDQFNDALEAVLAVREQRTVVLNLSRLTPDLAQRAADLVSGGVHALDGQQQRISETVLLLAPAGVAINRIAGTDRAQP</sequence>
<dbReference type="PANTHER" id="PTHR35798">
    <property type="entry name" value="CELL DIVISION PROTEIN SEPF"/>
    <property type="match status" value="1"/>
</dbReference>
<evidence type="ECO:0000256" key="2">
    <source>
        <dbReference type="ARBA" id="ARBA00023210"/>
    </source>
</evidence>
<protein>
    <recommendedName>
        <fullName evidence="7">Cell division protein SepF</fullName>
    </recommendedName>
</protein>
<accession>Q7U7W7</accession>
<evidence type="ECO:0000256" key="4">
    <source>
        <dbReference type="ARBA" id="ARBA00044936"/>
    </source>
</evidence>
<dbReference type="InterPro" id="IPR038594">
    <property type="entry name" value="SepF-like_sf"/>
</dbReference>
<reference evidence="5 6" key="1">
    <citation type="journal article" date="2003" name="Nature">
        <title>The genome of a motile marine Synechococcus.</title>
        <authorList>
            <person name="Palenik B."/>
            <person name="Brahamsha B."/>
            <person name="Larimer F."/>
            <person name="Land M."/>
            <person name="Hauser L."/>
            <person name="Chain P."/>
            <person name="Lamerdin J."/>
            <person name="Regala W."/>
            <person name="Allen E.A."/>
            <person name="McCarren J."/>
            <person name="Paulsen I."/>
            <person name="Dufresne A."/>
            <person name="Partensky F."/>
            <person name="Webb E."/>
            <person name="Waterbury J."/>
        </authorList>
    </citation>
    <scope>NUCLEOTIDE SEQUENCE [LARGE SCALE GENOMIC DNA]</scope>
    <source>
        <strain evidence="5 6">WH8102</strain>
    </source>
</reference>
<proteinExistence type="predicted"/>
<dbReference type="STRING" id="84588.SYNW0863"/>
<dbReference type="KEGG" id="syw:SYNW0863"/>
<dbReference type="RefSeq" id="WP_011127728.1">
    <property type="nucleotide sequence ID" value="NC_005070.1"/>
</dbReference>
<evidence type="ECO:0008006" key="7">
    <source>
        <dbReference type="Google" id="ProtNLM"/>
    </source>
</evidence>
<keyword evidence="3" id="KW-0131">Cell cycle</keyword>
<dbReference type="InterPro" id="IPR007561">
    <property type="entry name" value="Cell_div_SepF/SepF-rel"/>
</dbReference>
<name>Q7U7W7_PARMW</name>
<keyword evidence="2" id="KW-0717">Septation</keyword>
<organism evidence="5 6">
    <name type="scientific">Parasynechococcus marenigrum (strain WH8102)</name>
    <dbReference type="NCBI Taxonomy" id="84588"/>
    <lineage>
        <taxon>Bacteria</taxon>
        <taxon>Bacillati</taxon>
        <taxon>Cyanobacteriota</taxon>
        <taxon>Cyanophyceae</taxon>
        <taxon>Synechococcales</taxon>
        <taxon>Prochlorococcaceae</taxon>
        <taxon>Parasynechococcus</taxon>
        <taxon>Parasynechococcus marenigrum</taxon>
    </lineage>
</organism>
<dbReference type="PANTHER" id="PTHR35798:SF1">
    <property type="entry name" value="CELL DIVISION PROTEIN SEPF"/>
    <property type="match status" value="1"/>
</dbReference>
<dbReference type="Proteomes" id="UP000001422">
    <property type="component" value="Chromosome"/>
</dbReference>
<dbReference type="Gene3D" id="3.30.110.150">
    <property type="entry name" value="SepF-like protein"/>
    <property type="match status" value="1"/>
</dbReference>
<dbReference type="EMBL" id="BX569691">
    <property type="protein sequence ID" value="CAE07378.1"/>
    <property type="molecule type" value="Genomic_DNA"/>
</dbReference>
<evidence type="ECO:0000313" key="5">
    <source>
        <dbReference type="EMBL" id="CAE07378.1"/>
    </source>
</evidence>
<dbReference type="HOGENOM" id="CLU_078499_5_2_3"/>
<dbReference type="AlphaFoldDB" id="Q7U7W7"/>
<gene>
    <name evidence="5" type="ordered locus">SYNW0863</name>
</gene>
<evidence type="ECO:0000313" key="6">
    <source>
        <dbReference type="Proteomes" id="UP000001422"/>
    </source>
</evidence>
<dbReference type="InterPro" id="IPR023052">
    <property type="entry name" value="Cell_div_SepF"/>
</dbReference>
<evidence type="ECO:0000256" key="1">
    <source>
        <dbReference type="ARBA" id="ARBA00022618"/>
    </source>
</evidence>
<keyword evidence="1" id="KW-0132">Cell division</keyword>
<dbReference type="eggNOG" id="COG1799">
    <property type="taxonomic scope" value="Bacteria"/>
</dbReference>
<comment type="function">
    <text evidence="4">Cell division protein that is part of the divisome complex and is recruited early to the Z-ring. Probably stimulates Z-ring formation, perhaps through the cross-linking of FtsZ protofilaments. Its function overlaps with FtsA.</text>
</comment>
<evidence type="ECO:0000256" key="3">
    <source>
        <dbReference type="ARBA" id="ARBA00023306"/>
    </source>
</evidence>
<dbReference type="Pfam" id="PF04472">
    <property type="entry name" value="SepF"/>
    <property type="match status" value="1"/>
</dbReference>
<keyword evidence="6" id="KW-1185">Reference proteome</keyword>
<dbReference type="GO" id="GO:0000917">
    <property type="term" value="P:division septum assembly"/>
    <property type="evidence" value="ECO:0007669"/>
    <property type="project" value="UniProtKB-KW"/>
</dbReference>